<dbReference type="SUPFAM" id="SSF52172">
    <property type="entry name" value="CheY-like"/>
    <property type="match status" value="1"/>
</dbReference>
<feature type="modified residue" description="4-aspartylphosphate" evidence="1">
    <location>
        <position position="54"/>
    </location>
</feature>
<evidence type="ECO:0000259" key="2">
    <source>
        <dbReference type="PROSITE" id="PS50110"/>
    </source>
</evidence>
<keyword evidence="1" id="KW-0597">Phosphoprotein</keyword>
<proteinExistence type="predicted"/>
<dbReference type="GO" id="GO:0003677">
    <property type="term" value="F:DNA binding"/>
    <property type="evidence" value="ECO:0007669"/>
    <property type="project" value="InterPro"/>
</dbReference>
<evidence type="ECO:0000259" key="3">
    <source>
        <dbReference type="PROSITE" id="PS50930"/>
    </source>
</evidence>
<dbReference type="STRING" id="401053.AciPR4_1556"/>
<protein>
    <submittedName>
        <fullName evidence="4">Two component transcriptional regulator, LytTR family</fullName>
    </submittedName>
</protein>
<dbReference type="SMART" id="SM00448">
    <property type="entry name" value="REC"/>
    <property type="match status" value="1"/>
</dbReference>
<dbReference type="InterPro" id="IPR007492">
    <property type="entry name" value="LytTR_DNA-bd_dom"/>
</dbReference>
<name>E8V2F9_TERSS</name>
<dbReference type="PROSITE" id="PS50930">
    <property type="entry name" value="HTH_LYTTR"/>
    <property type="match status" value="1"/>
</dbReference>
<keyword evidence="5" id="KW-1185">Reference proteome</keyword>
<gene>
    <name evidence="4" type="ordered locus">AciPR4_1556</name>
</gene>
<dbReference type="PROSITE" id="PS50110">
    <property type="entry name" value="RESPONSE_REGULATORY"/>
    <property type="match status" value="1"/>
</dbReference>
<feature type="domain" description="HTH LytTR-type" evidence="3">
    <location>
        <begin position="151"/>
        <end position="255"/>
    </location>
</feature>
<dbReference type="InterPro" id="IPR011006">
    <property type="entry name" value="CheY-like_superfamily"/>
</dbReference>
<dbReference type="Gene3D" id="2.40.50.1020">
    <property type="entry name" value="LytTr DNA-binding domain"/>
    <property type="match status" value="1"/>
</dbReference>
<dbReference type="GO" id="GO:0000156">
    <property type="term" value="F:phosphorelay response regulator activity"/>
    <property type="evidence" value="ECO:0007669"/>
    <property type="project" value="InterPro"/>
</dbReference>
<evidence type="ECO:0000313" key="5">
    <source>
        <dbReference type="Proteomes" id="UP000006844"/>
    </source>
</evidence>
<evidence type="ECO:0000313" key="4">
    <source>
        <dbReference type="EMBL" id="ADV82377.1"/>
    </source>
</evidence>
<organism evidence="4 5">
    <name type="scientific">Terriglobus saanensis (strain ATCC BAA-1853 / DSM 23119 / SP1PR4)</name>
    <dbReference type="NCBI Taxonomy" id="401053"/>
    <lineage>
        <taxon>Bacteria</taxon>
        <taxon>Pseudomonadati</taxon>
        <taxon>Acidobacteriota</taxon>
        <taxon>Terriglobia</taxon>
        <taxon>Terriglobales</taxon>
        <taxon>Acidobacteriaceae</taxon>
        <taxon>Terriglobus</taxon>
    </lineage>
</organism>
<dbReference type="KEGG" id="tsa:AciPR4_1556"/>
<dbReference type="PANTHER" id="PTHR37299">
    <property type="entry name" value="TRANSCRIPTIONAL REGULATOR-RELATED"/>
    <property type="match status" value="1"/>
</dbReference>
<dbReference type="EMBL" id="CP002467">
    <property type="protein sequence ID" value="ADV82377.1"/>
    <property type="molecule type" value="Genomic_DNA"/>
</dbReference>
<dbReference type="SMART" id="SM00850">
    <property type="entry name" value="LytTR"/>
    <property type="match status" value="1"/>
</dbReference>
<dbReference type="InterPro" id="IPR001789">
    <property type="entry name" value="Sig_transdc_resp-reg_receiver"/>
</dbReference>
<accession>E8V2F9</accession>
<dbReference type="HOGENOM" id="CLU_000445_14_1_0"/>
<dbReference type="InterPro" id="IPR046947">
    <property type="entry name" value="LytR-like"/>
</dbReference>
<dbReference type="Pfam" id="PF04397">
    <property type="entry name" value="LytTR"/>
    <property type="match status" value="1"/>
</dbReference>
<evidence type="ECO:0000256" key="1">
    <source>
        <dbReference type="PROSITE-ProRule" id="PRU00169"/>
    </source>
</evidence>
<dbReference type="eggNOG" id="COG3279">
    <property type="taxonomic scope" value="Bacteria"/>
</dbReference>
<sequence>MVRALIVDDEALARTRMARLLGADPEIEVCGECRNGREAASFLKSRSVDVVFLDIQMPGENGFDLIETIGVRNMPVTVFVTAHNHYAIQAFKVHALDYLTKPVEEERLTSTVERVKERLESRKGLTELAMRSLLENLDPAKRPSPIYAKRLLLPDGGKTVFLDVDRIEWIEAADYYVCIHSGQKEFLLRESMKDLAITLDPSRFVRIHRSVIVNLEQIREVFREGRGEGTAILKNGRRLRMSQAGWQAVLEASRK</sequence>
<feature type="domain" description="Response regulatory" evidence="2">
    <location>
        <begin position="3"/>
        <end position="116"/>
    </location>
</feature>
<dbReference type="PANTHER" id="PTHR37299:SF1">
    <property type="entry name" value="STAGE 0 SPORULATION PROTEIN A HOMOLOG"/>
    <property type="match status" value="1"/>
</dbReference>
<dbReference type="Pfam" id="PF00072">
    <property type="entry name" value="Response_reg"/>
    <property type="match status" value="1"/>
</dbReference>
<dbReference type="Gene3D" id="3.40.50.2300">
    <property type="match status" value="1"/>
</dbReference>
<dbReference type="Proteomes" id="UP000006844">
    <property type="component" value="Chromosome"/>
</dbReference>
<dbReference type="AlphaFoldDB" id="E8V2F9"/>
<reference evidence="4 5" key="1">
    <citation type="journal article" date="2012" name="Stand. Genomic Sci.">
        <title>Complete genome sequence of Terriglobus saanensis type strain SP1PR4(T), an Acidobacteria from tundra soil.</title>
        <authorList>
            <person name="Rawat S.R."/>
            <person name="Mannisto M.K."/>
            <person name="Starovoytov V."/>
            <person name="Goodwin L."/>
            <person name="Nolan M."/>
            <person name="Hauser L."/>
            <person name="Land M."/>
            <person name="Davenport K.W."/>
            <person name="Woyke T."/>
            <person name="Haggblom M.M."/>
        </authorList>
    </citation>
    <scope>NUCLEOTIDE SEQUENCE</scope>
    <source>
        <strain evidence="5">ATCC BAA-1853 / DSM 23119 / SP1PR4</strain>
    </source>
</reference>